<reference evidence="3" key="1">
    <citation type="submission" date="2020-05" db="EMBL/GenBank/DDBJ databases">
        <authorList>
            <person name="Chiriac C."/>
            <person name="Salcher M."/>
            <person name="Ghai R."/>
            <person name="Kavagutti S V."/>
        </authorList>
    </citation>
    <scope>NUCLEOTIDE SEQUENCE</scope>
</reference>
<gene>
    <name evidence="2" type="ORF">UFOPK4098_00178</name>
    <name evidence="3" type="ORF">UFOPK4347_01341</name>
</gene>
<evidence type="ECO:0000313" key="2">
    <source>
        <dbReference type="EMBL" id="CAB5009090.1"/>
    </source>
</evidence>
<proteinExistence type="predicted"/>
<protein>
    <submittedName>
        <fullName evidence="3">Unannotated protein</fullName>
    </submittedName>
</protein>
<evidence type="ECO:0000259" key="1">
    <source>
        <dbReference type="PROSITE" id="PS51186"/>
    </source>
</evidence>
<sequence length="152" mass="16259">MSREVALATHLVGPLSFNIFAVTETDEKLSSIKKTAEASLSAQRGATSWSFLTSLLRNTAGSTPFNFVSEVDGITVGFALGYIIDTRCIITSLFVEEKCRSLGIGKLLLTCAQQFDAAAKETLVCVLPGQRELKNLCEQAGLPAQLIFAGTP</sequence>
<feature type="domain" description="N-acetyltransferase" evidence="1">
    <location>
        <begin position="17"/>
        <end position="152"/>
    </location>
</feature>
<name>A0A6J7ULU7_9ZZZZ</name>
<dbReference type="GO" id="GO:0016747">
    <property type="term" value="F:acyltransferase activity, transferring groups other than amino-acyl groups"/>
    <property type="evidence" value="ECO:0007669"/>
    <property type="project" value="InterPro"/>
</dbReference>
<dbReference type="Gene3D" id="3.40.630.30">
    <property type="match status" value="1"/>
</dbReference>
<dbReference type="Pfam" id="PF00583">
    <property type="entry name" value="Acetyltransf_1"/>
    <property type="match status" value="1"/>
</dbReference>
<dbReference type="CDD" id="cd04301">
    <property type="entry name" value="NAT_SF"/>
    <property type="match status" value="1"/>
</dbReference>
<dbReference type="InterPro" id="IPR016181">
    <property type="entry name" value="Acyl_CoA_acyltransferase"/>
</dbReference>
<accession>A0A6J7ULU7</accession>
<dbReference type="AlphaFoldDB" id="A0A6J7ULU7"/>
<evidence type="ECO:0000313" key="3">
    <source>
        <dbReference type="EMBL" id="CAB5066963.1"/>
    </source>
</evidence>
<dbReference type="EMBL" id="CAFBPN010000003">
    <property type="protein sequence ID" value="CAB5009090.1"/>
    <property type="molecule type" value="Genomic_DNA"/>
</dbReference>
<dbReference type="SUPFAM" id="SSF55729">
    <property type="entry name" value="Acyl-CoA N-acyltransferases (Nat)"/>
    <property type="match status" value="1"/>
</dbReference>
<dbReference type="EMBL" id="CAFBQU010000043">
    <property type="protein sequence ID" value="CAB5066963.1"/>
    <property type="molecule type" value="Genomic_DNA"/>
</dbReference>
<dbReference type="InterPro" id="IPR000182">
    <property type="entry name" value="GNAT_dom"/>
</dbReference>
<organism evidence="3">
    <name type="scientific">freshwater metagenome</name>
    <dbReference type="NCBI Taxonomy" id="449393"/>
    <lineage>
        <taxon>unclassified sequences</taxon>
        <taxon>metagenomes</taxon>
        <taxon>ecological metagenomes</taxon>
    </lineage>
</organism>
<dbReference type="PROSITE" id="PS51186">
    <property type="entry name" value="GNAT"/>
    <property type="match status" value="1"/>
</dbReference>